<evidence type="ECO:0000256" key="1">
    <source>
        <dbReference type="SAM" id="Phobius"/>
    </source>
</evidence>
<keyword evidence="1" id="KW-0472">Membrane</keyword>
<organism evidence="2 3">
    <name type="scientific">Oleiharenicola lentus</name>
    <dbReference type="NCBI Taxonomy" id="2508720"/>
    <lineage>
        <taxon>Bacteria</taxon>
        <taxon>Pseudomonadati</taxon>
        <taxon>Verrucomicrobiota</taxon>
        <taxon>Opitutia</taxon>
        <taxon>Opitutales</taxon>
        <taxon>Opitutaceae</taxon>
        <taxon>Oleiharenicola</taxon>
    </lineage>
</organism>
<dbReference type="OrthoDB" id="196316at2"/>
<gene>
    <name evidence="2" type="ORF">ESB00_09470</name>
</gene>
<dbReference type="EMBL" id="SDHX01000001">
    <property type="protein sequence ID" value="RXK56083.1"/>
    <property type="molecule type" value="Genomic_DNA"/>
</dbReference>
<dbReference type="Proteomes" id="UP000290218">
    <property type="component" value="Unassembled WGS sequence"/>
</dbReference>
<feature type="transmembrane region" description="Helical" evidence="1">
    <location>
        <begin position="86"/>
        <end position="104"/>
    </location>
</feature>
<accession>A0A4Q1CAH6</accession>
<evidence type="ECO:0000313" key="3">
    <source>
        <dbReference type="Proteomes" id="UP000290218"/>
    </source>
</evidence>
<keyword evidence="1" id="KW-0812">Transmembrane</keyword>
<dbReference type="AlphaFoldDB" id="A0A4Q1CAH6"/>
<keyword evidence="1" id="KW-1133">Transmembrane helix</keyword>
<name>A0A4Q1CAH6_9BACT</name>
<dbReference type="RefSeq" id="WP_129047448.1">
    <property type="nucleotide sequence ID" value="NZ_SDHX01000001.1"/>
</dbReference>
<sequence length="230" mass="25490">MKDHRFIELLNLYIDRQITAGETAELEAELQANPKRQAVYRQYCQIHTATKQVYASFRASAETSATETTQTGVIELFESRRRRAHWVYYAGGMAAAACLALVFFRQNPTTETVTPVATVNAKPAAIVAVSAPAVSAATVSAHELAPVSAGLHETPATNHNYSAMLTVLREQDEERSFSNARLQAGRLQPLFDDSLFDPVRANSAQEQRVFRSHQATPAQQAEFSAFQFQR</sequence>
<evidence type="ECO:0000313" key="2">
    <source>
        <dbReference type="EMBL" id="RXK56083.1"/>
    </source>
</evidence>
<proteinExistence type="predicted"/>
<protein>
    <submittedName>
        <fullName evidence="2">Uncharacterized protein</fullName>
    </submittedName>
</protein>
<reference evidence="2 3" key="1">
    <citation type="submission" date="2019-01" db="EMBL/GenBank/DDBJ databases">
        <title>Lacunisphaera sp. strain TWA-58.</title>
        <authorList>
            <person name="Chen W.-M."/>
        </authorList>
    </citation>
    <scope>NUCLEOTIDE SEQUENCE [LARGE SCALE GENOMIC DNA]</scope>
    <source>
        <strain evidence="2 3">TWA-58</strain>
    </source>
</reference>
<comment type="caution">
    <text evidence="2">The sequence shown here is derived from an EMBL/GenBank/DDBJ whole genome shotgun (WGS) entry which is preliminary data.</text>
</comment>
<keyword evidence="3" id="KW-1185">Reference proteome</keyword>